<dbReference type="AlphaFoldDB" id="D4H2V5"/>
<dbReference type="NCBIfam" id="TIGR00229">
    <property type="entry name" value="sensory_box"/>
    <property type="match status" value="1"/>
</dbReference>
<accession>D4H2V5</accession>
<dbReference type="PaxDb" id="522772-Dacet_2216"/>
<evidence type="ECO:0000313" key="3">
    <source>
        <dbReference type="Proteomes" id="UP000002012"/>
    </source>
</evidence>
<dbReference type="OrthoDB" id="1091152at2"/>
<dbReference type="InParanoid" id="D4H2V5"/>
<protein>
    <submittedName>
        <fullName evidence="2">Putative PAS/PAC sensor protein</fullName>
    </submittedName>
</protein>
<dbReference type="eggNOG" id="COG5002">
    <property type="taxonomic scope" value="Bacteria"/>
</dbReference>
<dbReference type="EMBL" id="CP001968">
    <property type="protein sequence ID" value="ADD68978.1"/>
    <property type="molecule type" value="Genomic_DNA"/>
</dbReference>
<dbReference type="InterPro" id="IPR013656">
    <property type="entry name" value="PAS_4"/>
</dbReference>
<evidence type="ECO:0000313" key="2">
    <source>
        <dbReference type="EMBL" id="ADD68978.1"/>
    </source>
</evidence>
<dbReference type="Gene3D" id="3.30.450.20">
    <property type="entry name" value="PAS domain"/>
    <property type="match status" value="1"/>
</dbReference>
<dbReference type="STRING" id="522772.Dacet_2216"/>
<name>D4H2V5_DENA2</name>
<dbReference type="HOGENOM" id="CLU_979058_0_0_0"/>
<feature type="domain" description="PAS" evidence="1">
    <location>
        <begin position="51"/>
        <end position="121"/>
    </location>
</feature>
<dbReference type="Pfam" id="PF13188">
    <property type="entry name" value="PAS_8"/>
    <property type="match status" value="1"/>
</dbReference>
<dbReference type="Proteomes" id="UP000002012">
    <property type="component" value="Chromosome"/>
</dbReference>
<dbReference type="PROSITE" id="PS50112">
    <property type="entry name" value="PAS"/>
    <property type="match status" value="1"/>
</dbReference>
<dbReference type="KEGG" id="dap:Dacet_2216"/>
<keyword evidence="3" id="KW-1185">Reference proteome</keyword>
<dbReference type="RefSeq" id="WP_013011481.1">
    <property type="nucleotide sequence ID" value="NC_013943.1"/>
</dbReference>
<proteinExistence type="predicted"/>
<evidence type="ECO:0000259" key="1">
    <source>
        <dbReference type="PROSITE" id="PS50112"/>
    </source>
</evidence>
<gene>
    <name evidence="2" type="ordered locus">Dacet_2216</name>
</gene>
<dbReference type="InterPro" id="IPR035965">
    <property type="entry name" value="PAS-like_dom_sf"/>
</dbReference>
<dbReference type="InterPro" id="IPR000014">
    <property type="entry name" value="PAS"/>
</dbReference>
<organism evidence="2 3">
    <name type="scientific">Denitrovibrio acetiphilus (strain DSM 12809 / NBRC 114555 / N2460)</name>
    <dbReference type="NCBI Taxonomy" id="522772"/>
    <lineage>
        <taxon>Bacteria</taxon>
        <taxon>Pseudomonadati</taxon>
        <taxon>Deferribacterota</taxon>
        <taxon>Deferribacteres</taxon>
        <taxon>Deferribacterales</taxon>
        <taxon>Geovibrionaceae</taxon>
        <taxon>Denitrovibrio</taxon>
    </lineage>
</organism>
<reference evidence="2 3" key="1">
    <citation type="journal article" date="2010" name="Stand. Genomic Sci.">
        <title>Complete genome sequence of Denitrovibrio acetiphilus type strain (N2460).</title>
        <authorList>
            <person name="Kiss H."/>
            <person name="Lang E."/>
            <person name="Lapidus A."/>
            <person name="Copeland A."/>
            <person name="Nolan M."/>
            <person name="Glavina Del Rio T."/>
            <person name="Chen F."/>
            <person name="Lucas S."/>
            <person name="Tice H."/>
            <person name="Cheng J.F."/>
            <person name="Han C."/>
            <person name="Goodwin L."/>
            <person name="Pitluck S."/>
            <person name="Liolios K."/>
            <person name="Pati A."/>
            <person name="Ivanova N."/>
            <person name="Mavromatis K."/>
            <person name="Chen A."/>
            <person name="Palaniappan K."/>
            <person name="Land M."/>
            <person name="Hauser L."/>
            <person name="Chang Y.J."/>
            <person name="Jeffries C.D."/>
            <person name="Detter J.C."/>
            <person name="Brettin T."/>
            <person name="Spring S."/>
            <person name="Rohde M."/>
            <person name="Goker M."/>
            <person name="Woyke T."/>
            <person name="Bristow J."/>
            <person name="Eisen J.A."/>
            <person name="Markowitz V."/>
            <person name="Hugenholtz P."/>
            <person name="Kyrpides N.C."/>
            <person name="Klenk H.P."/>
        </authorList>
    </citation>
    <scope>NUCLEOTIDE SEQUENCE [LARGE SCALE GENOMIC DNA]</scope>
    <source>
        <strain evidence="3">DSM 12809 / NBRC 114555 / N2460</strain>
    </source>
</reference>
<dbReference type="Pfam" id="PF08448">
    <property type="entry name" value="PAS_4"/>
    <property type="match status" value="1"/>
</dbReference>
<sequence>MRGKFNKEDAIANLKSAISLLEKGGSRTEFSNILLHTMGEGVCDLHCITVNTVFLQTILDMLPVPVYYKDPMGVYVGCNEALAKLYHKNKKDIIGKTVFDIFTAEEAEMLTSSDTVLLNEKRNEMIEHRGKFSILGGNYHIVHKKVIMTPVGNISGILGIILDVTEQKETEECAWQGEAYYKSLFEHSPIPRIIFDSLNMIEDMNYAAVNFFRNGSEYIGRDITELFDSYSDFSKAMDSGGKSVKVFLMGVENEAIEVLASLTVISVSELPKYAVSFIRMDTML</sequence>
<dbReference type="SUPFAM" id="SSF55785">
    <property type="entry name" value="PYP-like sensor domain (PAS domain)"/>
    <property type="match status" value="2"/>
</dbReference>